<reference evidence="2" key="1">
    <citation type="submission" date="2022-03" db="EMBL/GenBank/DDBJ databases">
        <authorList>
            <person name="Sayadi A."/>
        </authorList>
    </citation>
    <scope>NUCLEOTIDE SEQUENCE</scope>
</reference>
<keyword evidence="3" id="KW-1185">Reference proteome</keyword>
<evidence type="ECO:0000313" key="3">
    <source>
        <dbReference type="Proteomes" id="UP001152888"/>
    </source>
</evidence>
<accession>A0A9P0LCG3</accession>
<gene>
    <name evidence="2" type="ORF">ACAOBT_LOCUS21170</name>
</gene>
<name>A0A9P0LCG3_ACAOB</name>
<comment type="caution">
    <text evidence="2">The sequence shown here is derived from an EMBL/GenBank/DDBJ whole genome shotgun (WGS) entry which is preliminary data.</text>
</comment>
<proteinExistence type="predicted"/>
<protein>
    <submittedName>
        <fullName evidence="2">Uncharacterized protein</fullName>
    </submittedName>
</protein>
<evidence type="ECO:0000256" key="1">
    <source>
        <dbReference type="SAM" id="MobiDB-lite"/>
    </source>
</evidence>
<evidence type="ECO:0000313" key="2">
    <source>
        <dbReference type="EMBL" id="CAH1992918.1"/>
    </source>
</evidence>
<dbReference type="AlphaFoldDB" id="A0A9P0LCG3"/>
<sequence length="234" mass="26407">MPNVRNKDFQIASPLKHQPVGKEVCTFREVENMSSDDLYALLEGISSDGESDKPSSDEDDLIEILNRPIIFEDDQPDQPTRVDNSDNIPADEASSDEEDNTSIPLSILRDRELTKMTTWTKSTTFCFTNIKQFTDETGPKIPDDLEKPVSEHQHLRLGHVFLGAQFSTEVKGHIGIQAMERLTLLQHQPLFEDLEKNNFCDLLSLYKTKVFVAKRLALDANSSKRKAGKDSIAL</sequence>
<dbReference type="EMBL" id="CAKOFQ010007159">
    <property type="protein sequence ID" value="CAH1992918.1"/>
    <property type="molecule type" value="Genomic_DNA"/>
</dbReference>
<feature type="region of interest" description="Disordered" evidence="1">
    <location>
        <begin position="68"/>
        <end position="106"/>
    </location>
</feature>
<feature type="region of interest" description="Disordered" evidence="1">
    <location>
        <begin position="1"/>
        <end position="21"/>
    </location>
</feature>
<feature type="compositionally biased region" description="Polar residues" evidence="1">
    <location>
        <begin position="77"/>
        <end position="87"/>
    </location>
</feature>
<dbReference type="Proteomes" id="UP001152888">
    <property type="component" value="Unassembled WGS sequence"/>
</dbReference>
<organism evidence="2 3">
    <name type="scientific">Acanthoscelides obtectus</name>
    <name type="common">Bean weevil</name>
    <name type="synonym">Bruchus obtectus</name>
    <dbReference type="NCBI Taxonomy" id="200917"/>
    <lineage>
        <taxon>Eukaryota</taxon>
        <taxon>Metazoa</taxon>
        <taxon>Ecdysozoa</taxon>
        <taxon>Arthropoda</taxon>
        <taxon>Hexapoda</taxon>
        <taxon>Insecta</taxon>
        <taxon>Pterygota</taxon>
        <taxon>Neoptera</taxon>
        <taxon>Endopterygota</taxon>
        <taxon>Coleoptera</taxon>
        <taxon>Polyphaga</taxon>
        <taxon>Cucujiformia</taxon>
        <taxon>Chrysomeloidea</taxon>
        <taxon>Chrysomelidae</taxon>
        <taxon>Bruchinae</taxon>
        <taxon>Bruchini</taxon>
        <taxon>Acanthoscelides</taxon>
    </lineage>
</organism>